<evidence type="ECO:0000313" key="9">
    <source>
        <dbReference type="EMBL" id="KAH7095688.1"/>
    </source>
</evidence>
<keyword evidence="10" id="KW-1185">Reference proteome</keyword>
<evidence type="ECO:0000256" key="3">
    <source>
        <dbReference type="ARBA" id="ARBA00022771"/>
    </source>
</evidence>
<dbReference type="AlphaFoldDB" id="A0A8K0RM37"/>
<evidence type="ECO:0000313" key="10">
    <source>
        <dbReference type="Proteomes" id="UP000813461"/>
    </source>
</evidence>
<evidence type="ECO:0000256" key="6">
    <source>
        <dbReference type="PROSITE-ProRule" id="PRU00042"/>
    </source>
</evidence>
<dbReference type="Proteomes" id="UP000813461">
    <property type="component" value="Unassembled WGS sequence"/>
</dbReference>
<dbReference type="SUPFAM" id="SSF57667">
    <property type="entry name" value="beta-beta-alpha zinc fingers"/>
    <property type="match status" value="1"/>
</dbReference>
<dbReference type="InterPro" id="IPR013087">
    <property type="entry name" value="Znf_C2H2_type"/>
</dbReference>
<feature type="domain" description="C2H2-type" evidence="8">
    <location>
        <begin position="221"/>
        <end position="248"/>
    </location>
</feature>
<dbReference type="PROSITE" id="PS50157">
    <property type="entry name" value="ZINC_FINGER_C2H2_2"/>
    <property type="match status" value="2"/>
</dbReference>
<keyword evidence="2" id="KW-0677">Repeat</keyword>
<organism evidence="9 10">
    <name type="scientific">Paraphoma chrysanthemicola</name>
    <dbReference type="NCBI Taxonomy" id="798071"/>
    <lineage>
        <taxon>Eukaryota</taxon>
        <taxon>Fungi</taxon>
        <taxon>Dikarya</taxon>
        <taxon>Ascomycota</taxon>
        <taxon>Pezizomycotina</taxon>
        <taxon>Dothideomycetes</taxon>
        <taxon>Pleosporomycetidae</taxon>
        <taxon>Pleosporales</taxon>
        <taxon>Pleosporineae</taxon>
        <taxon>Phaeosphaeriaceae</taxon>
        <taxon>Paraphoma</taxon>
    </lineage>
</organism>
<evidence type="ECO:0000259" key="8">
    <source>
        <dbReference type="PROSITE" id="PS50157"/>
    </source>
</evidence>
<dbReference type="Gene3D" id="3.30.160.60">
    <property type="entry name" value="Classic Zinc Finger"/>
    <property type="match status" value="1"/>
</dbReference>
<dbReference type="Pfam" id="PF00096">
    <property type="entry name" value="zf-C2H2"/>
    <property type="match status" value="1"/>
</dbReference>
<keyword evidence="1" id="KW-0479">Metal-binding</keyword>
<accession>A0A8K0RM37</accession>
<sequence length="353" mass="38358">MDGTNAAGRKVSLLNDNGPSSHHFARASSRTPSLPSRTSSYVGSPSCATPPLSRSNSSDSNSMHSPPPITPDGLFNPYEPMDRDNQDLDDASDDFAAPFLHLKQSNGSYQPAHPHMNSAYPPIPQQKHANSPYPPMAAQKFYQSAQQPLYPSHPPTLPYFQQQSISDEPTAAPSSAASANGRPKKNSYPCPLAKAYGCSDFFTTSGHAARHAKKHTGKKDAFCPECNKAFTRKDNMEQHRRTHQNGRSSVKGGDRDVRKAKNQARASRPKSTPIQPTHSEMNSPMSPLPPSPASYMVSAVPHPDTFAEYGISGHYPDPSSFHIVQPYPREAAHDGALMELANTAIKARESDDS</sequence>
<dbReference type="PANTHER" id="PTHR24393">
    <property type="entry name" value="ZINC FINGER PROTEIN"/>
    <property type="match status" value="1"/>
</dbReference>
<reference evidence="9" key="1">
    <citation type="journal article" date="2021" name="Nat. Commun.">
        <title>Genetic determinants of endophytism in the Arabidopsis root mycobiome.</title>
        <authorList>
            <person name="Mesny F."/>
            <person name="Miyauchi S."/>
            <person name="Thiergart T."/>
            <person name="Pickel B."/>
            <person name="Atanasova L."/>
            <person name="Karlsson M."/>
            <person name="Huettel B."/>
            <person name="Barry K.W."/>
            <person name="Haridas S."/>
            <person name="Chen C."/>
            <person name="Bauer D."/>
            <person name="Andreopoulos W."/>
            <person name="Pangilinan J."/>
            <person name="LaButti K."/>
            <person name="Riley R."/>
            <person name="Lipzen A."/>
            <person name="Clum A."/>
            <person name="Drula E."/>
            <person name="Henrissat B."/>
            <person name="Kohler A."/>
            <person name="Grigoriev I.V."/>
            <person name="Martin F.M."/>
            <person name="Hacquard S."/>
        </authorList>
    </citation>
    <scope>NUCLEOTIDE SEQUENCE</scope>
    <source>
        <strain evidence="9">MPI-SDFR-AT-0120</strain>
    </source>
</reference>
<dbReference type="GO" id="GO:0008270">
    <property type="term" value="F:zinc ion binding"/>
    <property type="evidence" value="ECO:0007669"/>
    <property type="project" value="UniProtKB-KW"/>
</dbReference>
<comment type="caution">
    <text evidence="9">The sequence shown here is derived from an EMBL/GenBank/DDBJ whole genome shotgun (WGS) entry which is preliminary data.</text>
</comment>
<evidence type="ECO:0000256" key="7">
    <source>
        <dbReference type="SAM" id="MobiDB-lite"/>
    </source>
</evidence>
<dbReference type="PANTHER" id="PTHR24393:SF34">
    <property type="entry name" value="PR_SET DOMAIN 13"/>
    <property type="match status" value="1"/>
</dbReference>
<proteinExistence type="predicted"/>
<keyword evidence="4" id="KW-0862">Zinc</keyword>
<evidence type="ECO:0000256" key="2">
    <source>
        <dbReference type="ARBA" id="ARBA00022737"/>
    </source>
</evidence>
<evidence type="ECO:0000256" key="4">
    <source>
        <dbReference type="ARBA" id="ARBA00022833"/>
    </source>
</evidence>
<protein>
    <recommendedName>
        <fullName evidence="8">C2H2-type domain-containing protein</fullName>
    </recommendedName>
</protein>
<feature type="compositionally biased region" description="Low complexity" evidence="7">
    <location>
        <begin position="28"/>
        <end position="40"/>
    </location>
</feature>
<feature type="compositionally biased region" description="Polar residues" evidence="7">
    <location>
        <begin position="269"/>
        <end position="278"/>
    </location>
</feature>
<gene>
    <name evidence="9" type="ORF">FB567DRAFT_586992</name>
</gene>
<dbReference type="GO" id="GO:0005634">
    <property type="term" value="C:nucleus"/>
    <property type="evidence" value="ECO:0007669"/>
    <property type="project" value="TreeGrafter"/>
</dbReference>
<dbReference type="OrthoDB" id="6365676at2759"/>
<feature type="region of interest" description="Disordered" evidence="7">
    <location>
        <begin position="1"/>
        <end position="186"/>
    </location>
</feature>
<feature type="compositionally biased region" description="Low complexity" evidence="7">
    <location>
        <begin position="50"/>
        <end position="64"/>
    </location>
</feature>
<keyword evidence="5" id="KW-0539">Nucleus</keyword>
<evidence type="ECO:0000256" key="5">
    <source>
        <dbReference type="ARBA" id="ARBA00023242"/>
    </source>
</evidence>
<dbReference type="InterPro" id="IPR036236">
    <property type="entry name" value="Znf_C2H2_sf"/>
</dbReference>
<dbReference type="GO" id="GO:0001228">
    <property type="term" value="F:DNA-binding transcription activator activity, RNA polymerase II-specific"/>
    <property type="evidence" value="ECO:0007669"/>
    <property type="project" value="TreeGrafter"/>
</dbReference>
<dbReference type="SMART" id="SM00355">
    <property type="entry name" value="ZnF_C2H2"/>
    <property type="match status" value="2"/>
</dbReference>
<dbReference type="GO" id="GO:0000978">
    <property type="term" value="F:RNA polymerase II cis-regulatory region sequence-specific DNA binding"/>
    <property type="evidence" value="ECO:0007669"/>
    <property type="project" value="TreeGrafter"/>
</dbReference>
<dbReference type="PROSITE" id="PS00028">
    <property type="entry name" value="ZINC_FINGER_C2H2_1"/>
    <property type="match status" value="1"/>
</dbReference>
<name>A0A8K0RM37_9PLEO</name>
<keyword evidence="3 6" id="KW-0863">Zinc-finger</keyword>
<feature type="region of interest" description="Disordered" evidence="7">
    <location>
        <begin position="234"/>
        <end position="290"/>
    </location>
</feature>
<feature type="domain" description="C2H2-type" evidence="8">
    <location>
        <begin position="188"/>
        <end position="220"/>
    </location>
</feature>
<dbReference type="EMBL" id="JAGMVJ010000001">
    <property type="protein sequence ID" value="KAH7095688.1"/>
    <property type="molecule type" value="Genomic_DNA"/>
</dbReference>
<evidence type="ECO:0000256" key="1">
    <source>
        <dbReference type="ARBA" id="ARBA00022723"/>
    </source>
</evidence>
<dbReference type="FunFam" id="3.30.160.60:FF:002343">
    <property type="entry name" value="Zinc finger protein 33A"/>
    <property type="match status" value="1"/>
</dbReference>